<evidence type="ECO:0000313" key="2">
    <source>
        <dbReference type="Proteomes" id="UP000013006"/>
    </source>
</evidence>
<dbReference type="Proteomes" id="UP000013006">
    <property type="component" value="Chromosome"/>
</dbReference>
<dbReference type="AlphaFoldDB" id="M9UC72"/>
<organism>
    <name type="scientific">Saccharolobus islandicus LAL14/1</name>
    <dbReference type="NCBI Taxonomy" id="1241935"/>
    <lineage>
        <taxon>Archaea</taxon>
        <taxon>Thermoproteota</taxon>
        <taxon>Thermoprotei</taxon>
        <taxon>Sulfolobales</taxon>
        <taxon>Sulfolobaceae</taxon>
        <taxon>Saccharolobus</taxon>
    </lineage>
</organism>
<evidence type="ECO:0000313" key="1">
    <source>
        <dbReference type="EMBL" id="AGJ62116.1"/>
    </source>
</evidence>
<proteinExistence type="predicted"/>
<accession>M9UC72</accession>
<protein>
    <submittedName>
        <fullName evidence="1">Uncharacterized protein</fullName>
    </submittedName>
</protein>
<gene>
    <name evidence="1" type="ORF">SiL_0657</name>
</gene>
<name>M9UC72_SACIS</name>
<sequence length="64" mass="7389">MKFKKKKYLNIRGLSIPAGEAFRPLNPLLCKWTYSVYPWRNFSLLLITSNSAMGTYIGFISRGE</sequence>
<dbReference type="EMBL" id="CP003928">
    <property type="protein sequence ID" value="AGJ62116.1"/>
    <property type="molecule type" value="Genomic_DNA"/>
</dbReference>
<reference evidence="1 2" key="1">
    <citation type="journal article" date="2013" name="Open Biol.">
        <title>Genomics and genetics of Sulfolobus islandicus LAL14/1, a model hyperthermophilic archaeon.</title>
        <authorList>
            <person name="Jaubert C."/>
            <person name="Danioux C."/>
            <person name="Oberto J."/>
            <person name="Cortez D."/>
            <person name="Bize A."/>
            <person name="Krupovic M."/>
            <person name="She Q."/>
            <person name="Forterre P."/>
            <person name="Prangishvili D."/>
            <person name="Sezonov G."/>
        </authorList>
    </citation>
    <scope>NUCLEOTIDE SEQUENCE [LARGE SCALE GENOMIC DNA]</scope>
    <source>
        <strain evidence="1">LAL14/1</strain>
    </source>
</reference>
<dbReference type="HOGENOM" id="CLU_2857268_0_0_2"/>
<dbReference type="KEGG" id="sic:SiL_0657"/>